<gene>
    <name evidence="3" type="ORF">CIT25_16560</name>
</gene>
<evidence type="ECO:0000313" key="3">
    <source>
        <dbReference type="EMBL" id="PAQ00961.1"/>
    </source>
</evidence>
<proteinExistence type="predicted"/>
<feature type="region of interest" description="Disordered" evidence="1">
    <location>
        <begin position="76"/>
        <end position="130"/>
    </location>
</feature>
<keyword evidence="4" id="KW-1185">Reference proteome</keyword>
<accession>A0AB36R922</accession>
<evidence type="ECO:0000256" key="1">
    <source>
        <dbReference type="SAM" id="MobiDB-lite"/>
    </source>
</evidence>
<sequence>MNRFKTYLAAASAMACLAAPASAGGPEGMNGKSLNGLQLNAVTSNAVTSNGLGVLALNGVHADGIVLAKSLAPAGGSVVHSNNGNLPAVQHGNVQSSTIGKKSNGLPSAQHGTGSDAGTNPDRPTPSPRR</sequence>
<dbReference type="RefSeq" id="WP_095485634.1">
    <property type="nucleotide sequence ID" value="NZ_CP088151.1"/>
</dbReference>
<dbReference type="EMBL" id="NPKI01000018">
    <property type="protein sequence ID" value="PAQ00961.1"/>
    <property type="molecule type" value="Genomic_DNA"/>
</dbReference>
<feature type="compositionally biased region" description="Polar residues" evidence="1">
    <location>
        <begin position="92"/>
        <end position="118"/>
    </location>
</feature>
<dbReference type="AlphaFoldDB" id="A0AB36R922"/>
<evidence type="ECO:0000313" key="4">
    <source>
        <dbReference type="Proteomes" id="UP000216215"/>
    </source>
</evidence>
<comment type="caution">
    <text evidence="3">The sequence shown here is derived from an EMBL/GenBank/DDBJ whole genome shotgun (WGS) entry which is preliminary data.</text>
</comment>
<reference evidence="4" key="1">
    <citation type="submission" date="2017-08" db="EMBL/GenBank/DDBJ databases">
        <title>Mesorhizobium wenxinae sp. nov., a novel rhizobial species isolated from root nodules of chickpea (Cicer arietinum L.).</title>
        <authorList>
            <person name="Zhang J."/>
        </authorList>
    </citation>
    <scope>NUCLEOTIDE SEQUENCE [LARGE SCALE GENOMIC DNA]</scope>
    <source>
        <strain evidence="4">USDA 3392</strain>
    </source>
</reference>
<feature type="chain" id="PRO_5044271982" evidence="2">
    <location>
        <begin position="24"/>
        <end position="130"/>
    </location>
</feature>
<evidence type="ECO:0000256" key="2">
    <source>
        <dbReference type="SAM" id="SignalP"/>
    </source>
</evidence>
<keyword evidence="2" id="KW-0732">Signal</keyword>
<feature type="signal peptide" evidence="2">
    <location>
        <begin position="1"/>
        <end position="23"/>
    </location>
</feature>
<name>A0AB36R922_9HYPH</name>
<dbReference type="PROSITE" id="PS51257">
    <property type="entry name" value="PROKAR_LIPOPROTEIN"/>
    <property type="match status" value="1"/>
</dbReference>
<protein>
    <submittedName>
        <fullName evidence="3">Uncharacterized protein</fullName>
    </submittedName>
</protein>
<dbReference type="Proteomes" id="UP000216215">
    <property type="component" value="Unassembled WGS sequence"/>
</dbReference>
<organism evidence="3 4">
    <name type="scientific">Mesorhizobium mediterraneum</name>
    <dbReference type="NCBI Taxonomy" id="43617"/>
    <lineage>
        <taxon>Bacteria</taxon>
        <taxon>Pseudomonadati</taxon>
        <taxon>Pseudomonadota</taxon>
        <taxon>Alphaproteobacteria</taxon>
        <taxon>Hyphomicrobiales</taxon>
        <taxon>Phyllobacteriaceae</taxon>
        <taxon>Mesorhizobium</taxon>
    </lineage>
</organism>